<gene>
    <name evidence="10" type="ORF">GIB67_020388</name>
</gene>
<evidence type="ECO:0000256" key="1">
    <source>
        <dbReference type="ARBA" id="ARBA00012156"/>
    </source>
</evidence>
<feature type="domain" description="Gcp-like" evidence="9">
    <location>
        <begin position="32"/>
        <end position="134"/>
    </location>
</feature>
<evidence type="ECO:0000313" key="10">
    <source>
        <dbReference type="EMBL" id="KAF6139997.1"/>
    </source>
</evidence>
<comment type="caution">
    <text evidence="10">The sequence shown here is derived from an EMBL/GenBank/DDBJ whole genome shotgun (WGS) entry which is preliminary data.</text>
</comment>
<dbReference type="InterPro" id="IPR043129">
    <property type="entry name" value="ATPase_NBD"/>
</dbReference>
<dbReference type="Proteomes" id="UP000541444">
    <property type="component" value="Unassembled WGS sequence"/>
</dbReference>
<evidence type="ECO:0000256" key="3">
    <source>
        <dbReference type="ARBA" id="ARBA00022679"/>
    </source>
</evidence>
<evidence type="ECO:0000256" key="8">
    <source>
        <dbReference type="ARBA" id="ARBA00048117"/>
    </source>
</evidence>
<dbReference type="InterPro" id="IPR017861">
    <property type="entry name" value="KAE1/TsaD"/>
</dbReference>
<dbReference type="GO" id="GO:0046872">
    <property type="term" value="F:metal ion binding"/>
    <property type="evidence" value="ECO:0007669"/>
    <property type="project" value="UniProtKB-KW"/>
</dbReference>
<dbReference type="Pfam" id="PF00814">
    <property type="entry name" value="TsaD"/>
    <property type="match status" value="1"/>
</dbReference>
<dbReference type="GO" id="GO:0005737">
    <property type="term" value="C:cytoplasm"/>
    <property type="evidence" value="ECO:0007669"/>
    <property type="project" value="TreeGrafter"/>
</dbReference>
<evidence type="ECO:0000256" key="6">
    <source>
        <dbReference type="ARBA" id="ARBA00023004"/>
    </source>
</evidence>
<dbReference type="AlphaFoldDB" id="A0A7J7LBG2"/>
<dbReference type="PANTHER" id="PTHR11735">
    <property type="entry name" value="TRNA N6-ADENOSINE THREONYLCARBAMOYLTRANSFERASE"/>
    <property type="match status" value="1"/>
</dbReference>
<name>A0A7J7LBG2_9MAGN</name>
<protein>
    <recommendedName>
        <fullName evidence="1">N(6)-L-threonylcarbamoyladenine synthase</fullName>
        <ecNumber evidence="1">2.3.1.234</ecNumber>
    </recommendedName>
</protein>
<reference evidence="10 11" key="1">
    <citation type="journal article" date="2020" name="IScience">
        <title>Genome Sequencing of the Endangered Kingdonia uniflora (Circaeasteraceae, Ranunculales) Reveals Potential Mechanisms of Evolutionary Specialization.</title>
        <authorList>
            <person name="Sun Y."/>
            <person name="Deng T."/>
            <person name="Zhang A."/>
            <person name="Moore M.J."/>
            <person name="Landis J.B."/>
            <person name="Lin N."/>
            <person name="Zhang H."/>
            <person name="Zhang X."/>
            <person name="Huang J."/>
            <person name="Zhang X."/>
            <person name="Sun H."/>
            <person name="Wang H."/>
        </authorList>
    </citation>
    <scope>NUCLEOTIDE SEQUENCE [LARGE SCALE GENOMIC DNA]</scope>
    <source>
        <strain evidence="10">TB1705</strain>
        <tissue evidence="10">Leaf</tissue>
    </source>
</reference>
<dbReference type="PANTHER" id="PTHR11735:SF14">
    <property type="entry name" value="TRNA N6-ADENOSINE THREONYLCARBAMOYLTRANSFERASE"/>
    <property type="match status" value="1"/>
</dbReference>
<dbReference type="Gene3D" id="3.30.420.40">
    <property type="match status" value="1"/>
</dbReference>
<sequence>MKQMIALGFEGSANKIGVGVVTLDGTILSNPRHTYITPPGHGFLPRETAQHHLQHILPLVKSALKSAQLTPDAIDCLCYTKGPGMGAPLQVSAIVVRILSQLWKKPIVAVNHCVAHIEMGRVVTMAEDPVVLVPLASCVRGSGQFRTLEDRTPALTAKQISRCWVVGVGLIVVTCGVGVELFLGVSELVVCSLSHPPFSGRIITGFAEDFSCVGARVVAADSGSGLACWVLCVDCSCEVGSSGFILLLLAC</sequence>
<dbReference type="GO" id="GO:0000408">
    <property type="term" value="C:EKC/KEOPS complex"/>
    <property type="evidence" value="ECO:0007669"/>
    <property type="project" value="TreeGrafter"/>
</dbReference>
<dbReference type="EMBL" id="JACGCM010002409">
    <property type="protein sequence ID" value="KAF6139997.1"/>
    <property type="molecule type" value="Genomic_DNA"/>
</dbReference>
<keyword evidence="7" id="KW-0012">Acyltransferase</keyword>
<keyword evidence="5" id="KW-0479">Metal-binding</keyword>
<evidence type="ECO:0000256" key="5">
    <source>
        <dbReference type="ARBA" id="ARBA00022723"/>
    </source>
</evidence>
<keyword evidence="2" id="KW-0963">Cytoplasm</keyword>
<organism evidence="10 11">
    <name type="scientific">Kingdonia uniflora</name>
    <dbReference type="NCBI Taxonomy" id="39325"/>
    <lineage>
        <taxon>Eukaryota</taxon>
        <taxon>Viridiplantae</taxon>
        <taxon>Streptophyta</taxon>
        <taxon>Embryophyta</taxon>
        <taxon>Tracheophyta</taxon>
        <taxon>Spermatophyta</taxon>
        <taxon>Magnoliopsida</taxon>
        <taxon>Ranunculales</taxon>
        <taxon>Circaeasteraceae</taxon>
        <taxon>Kingdonia</taxon>
    </lineage>
</organism>
<dbReference type="OrthoDB" id="10254073at2759"/>
<evidence type="ECO:0000313" key="11">
    <source>
        <dbReference type="Proteomes" id="UP000541444"/>
    </source>
</evidence>
<keyword evidence="4" id="KW-0819">tRNA processing</keyword>
<dbReference type="EC" id="2.3.1.234" evidence="1"/>
<evidence type="ECO:0000256" key="4">
    <source>
        <dbReference type="ARBA" id="ARBA00022694"/>
    </source>
</evidence>
<dbReference type="FunFam" id="3.30.420.40:FF:000037">
    <property type="entry name" value="Probable tRNA N6-adenosine threonylcarbamoyltransferase"/>
    <property type="match status" value="1"/>
</dbReference>
<dbReference type="InterPro" id="IPR000905">
    <property type="entry name" value="Gcp-like_dom"/>
</dbReference>
<keyword evidence="3" id="KW-0808">Transferase</keyword>
<keyword evidence="6" id="KW-0408">Iron</keyword>
<evidence type="ECO:0000256" key="2">
    <source>
        <dbReference type="ARBA" id="ARBA00022490"/>
    </source>
</evidence>
<proteinExistence type="predicted"/>
<comment type="catalytic activity">
    <reaction evidence="8">
        <text>L-threonylcarbamoyladenylate + adenosine(37) in tRNA = N(6)-L-threonylcarbamoyladenosine(37) in tRNA + AMP + H(+)</text>
        <dbReference type="Rhea" id="RHEA:37059"/>
        <dbReference type="Rhea" id="RHEA-COMP:10162"/>
        <dbReference type="Rhea" id="RHEA-COMP:10163"/>
        <dbReference type="ChEBI" id="CHEBI:15378"/>
        <dbReference type="ChEBI" id="CHEBI:73682"/>
        <dbReference type="ChEBI" id="CHEBI:74411"/>
        <dbReference type="ChEBI" id="CHEBI:74418"/>
        <dbReference type="ChEBI" id="CHEBI:456215"/>
        <dbReference type="EC" id="2.3.1.234"/>
    </reaction>
</comment>
<accession>A0A7J7LBG2</accession>
<evidence type="ECO:0000259" key="9">
    <source>
        <dbReference type="Pfam" id="PF00814"/>
    </source>
</evidence>
<dbReference type="SUPFAM" id="SSF53067">
    <property type="entry name" value="Actin-like ATPase domain"/>
    <property type="match status" value="1"/>
</dbReference>
<dbReference type="GO" id="GO:0061711">
    <property type="term" value="F:tRNA N(6)-L-threonylcarbamoyladenine synthase activity"/>
    <property type="evidence" value="ECO:0007669"/>
    <property type="project" value="UniProtKB-EC"/>
</dbReference>
<dbReference type="GO" id="GO:0008033">
    <property type="term" value="P:tRNA processing"/>
    <property type="evidence" value="ECO:0007669"/>
    <property type="project" value="UniProtKB-KW"/>
</dbReference>
<evidence type="ECO:0000256" key="7">
    <source>
        <dbReference type="ARBA" id="ARBA00023315"/>
    </source>
</evidence>
<keyword evidence="11" id="KW-1185">Reference proteome</keyword>
<dbReference type="PRINTS" id="PR00789">
    <property type="entry name" value="OSIALOPTASE"/>
</dbReference>